<keyword evidence="2" id="KW-1185">Reference proteome</keyword>
<comment type="caution">
    <text evidence="1">The sequence shown here is derived from an EMBL/GenBank/DDBJ whole genome shotgun (WGS) entry which is preliminary data.</text>
</comment>
<reference evidence="1 2" key="1">
    <citation type="submission" date="2024-01" db="EMBL/GenBank/DDBJ databases">
        <title>Complete genome of Cladobotryum mycophilum ATHUM6906.</title>
        <authorList>
            <person name="Christinaki A.C."/>
            <person name="Myridakis A.I."/>
            <person name="Kouvelis V.N."/>
        </authorList>
    </citation>
    <scope>NUCLEOTIDE SEQUENCE [LARGE SCALE GENOMIC DNA]</scope>
    <source>
        <strain evidence="1 2">ATHUM6906</strain>
    </source>
</reference>
<proteinExistence type="predicted"/>
<evidence type="ECO:0000313" key="1">
    <source>
        <dbReference type="EMBL" id="KAK5997616.1"/>
    </source>
</evidence>
<dbReference type="SUPFAM" id="SSF51445">
    <property type="entry name" value="(Trans)glycosidases"/>
    <property type="match status" value="1"/>
</dbReference>
<protein>
    <submittedName>
        <fullName evidence="1">Endochitinase 46</fullName>
    </submittedName>
</protein>
<dbReference type="Proteomes" id="UP001338125">
    <property type="component" value="Unassembled WGS sequence"/>
</dbReference>
<gene>
    <name evidence="1" type="ORF">PT974_02980</name>
</gene>
<dbReference type="EMBL" id="JAVFKD010000002">
    <property type="protein sequence ID" value="KAK5997616.1"/>
    <property type="molecule type" value="Genomic_DNA"/>
</dbReference>
<evidence type="ECO:0000313" key="2">
    <source>
        <dbReference type="Proteomes" id="UP001338125"/>
    </source>
</evidence>
<organism evidence="1 2">
    <name type="scientific">Cladobotryum mycophilum</name>
    <dbReference type="NCBI Taxonomy" id="491253"/>
    <lineage>
        <taxon>Eukaryota</taxon>
        <taxon>Fungi</taxon>
        <taxon>Dikarya</taxon>
        <taxon>Ascomycota</taxon>
        <taxon>Pezizomycotina</taxon>
        <taxon>Sordariomycetes</taxon>
        <taxon>Hypocreomycetidae</taxon>
        <taxon>Hypocreales</taxon>
        <taxon>Hypocreaceae</taxon>
        <taxon>Cladobotryum</taxon>
    </lineage>
</organism>
<dbReference type="InterPro" id="IPR017853">
    <property type="entry name" value="GH"/>
</dbReference>
<name>A0ABR0SZI7_9HYPO</name>
<sequence>MSLGAETLSWATPAAPEQLVDKRSAGSINSVYFTNWGIYDRNFQPADLPAPNVTHYLQGKGMGGSMFWEASVDKEGSDSLIGTSHATLGSLDSTDNCLSYPNSQYANIVNGM</sequence>
<accession>A0ABR0SZI7</accession>
<dbReference type="Gene3D" id="3.20.20.80">
    <property type="entry name" value="Glycosidases"/>
    <property type="match status" value="2"/>
</dbReference>